<dbReference type="EMBL" id="JAUQTB010000016">
    <property type="protein sequence ID" value="MDO7908461.1"/>
    <property type="molecule type" value="Genomic_DNA"/>
</dbReference>
<dbReference type="Gene3D" id="3.60.15.10">
    <property type="entry name" value="Ribonuclease Z/Hydroxyacylglutathione hydrolase-like"/>
    <property type="match status" value="1"/>
</dbReference>
<comment type="catalytic activity">
    <reaction evidence="1">
        <text>3',5'-cyclic CMP + H2O = CMP + H(+)</text>
        <dbReference type="Rhea" id="RHEA:72675"/>
        <dbReference type="ChEBI" id="CHEBI:15377"/>
        <dbReference type="ChEBI" id="CHEBI:15378"/>
        <dbReference type="ChEBI" id="CHEBI:58003"/>
        <dbReference type="ChEBI" id="CHEBI:60377"/>
    </reaction>
    <physiologicalReaction direction="left-to-right" evidence="1">
        <dbReference type="Rhea" id="RHEA:72676"/>
    </physiologicalReaction>
</comment>
<name>A0ABT9CGY2_9BACL</name>
<dbReference type="PANTHER" id="PTHR47619">
    <property type="entry name" value="METALLO-HYDROLASE YYCJ-RELATED"/>
    <property type="match status" value="1"/>
</dbReference>
<dbReference type="RefSeq" id="WP_305025681.1">
    <property type="nucleotide sequence ID" value="NZ_JAUQTB010000016.1"/>
</dbReference>
<dbReference type="PANTHER" id="PTHR47619:SF1">
    <property type="entry name" value="EXODEOXYRIBONUCLEASE WALJ"/>
    <property type="match status" value="1"/>
</dbReference>
<dbReference type="Proteomes" id="UP001240171">
    <property type="component" value="Unassembled WGS sequence"/>
</dbReference>
<dbReference type="InterPro" id="IPR052533">
    <property type="entry name" value="WalJ/YycJ-like"/>
</dbReference>
<evidence type="ECO:0000313" key="5">
    <source>
        <dbReference type="EMBL" id="MDO7908461.1"/>
    </source>
</evidence>
<organism evidence="5 6">
    <name type="scientific">Paenibacillus lacisoli</name>
    <dbReference type="NCBI Taxonomy" id="3064525"/>
    <lineage>
        <taxon>Bacteria</taxon>
        <taxon>Bacillati</taxon>
        <taxon>Bacillota</taxon>
        <taxon>Bacilli</taxon>
        <taxon>Bacillales</taxon>
        <taxon>Paenibacillaceae</taxon>
        <taxon>Paenibacillus</taxon>
    </lineage>
</organism>
<comment type="caution">
    <text evidence="5">The sequence shown here is derived from an EMBL/GenBank/DDBJ whole genome shotgun (WGS) entry which is preliminary data.</text>
</comment>
<dbReference type="Pfam" id="PF12706">
    <property type="entry name" value="Lactamase_B_2"/>
    <property type="match status" value="1"/>
</dbReference>
<dbReference type="SUPFAM" id="SSF56281">
    <property type="entry name" value="Metallo-hydrolase/oxidoreductase"/>
    <property type="match status" value="1"/>
</dbReference>
<proteinExistence type="predicted"/>
<sequence length="235" mass="25990">MIEIRSLGSSSAGNVYRVTDGKTPLLLEAGLKYKSIQQALAFKLSEIAGCLVSHEHGDHSVAIKDLMKAGMNIYTSQGTADALNILGHRLRPVAAQTPFQIGTWTILPFDVQHDAAEPLGFLLANTAGDKLLFATDTYYLKYKFKGLTHIMIECNYSTDILYRNVAAGYIPAVLKGRVMKSHFSLENVKEFLKANDLHRVQEIHLLHLSDGNSDEARFKREIMALTGKPVFVAGR</sequence>
<reference evidence="5 6" key="1">
    <citation type="submission" date="2023-07" db="EMBL/GenBank/DDBJ databases">
        <title>Paenibacillus sp. JX-17 nov. isolated from soil.</title>
        <authorList>
            <person name="Wan Y."/>
            <person name="Liu B."/>
        </authorList>
    </citation>
    <scope>NUCLEOTIDE SEQUENCE [LARGE SCALE GENOMIC DNA]</scope>
    <source>
        <strain evidence="5 6">JX-17</strain>
    </source>
</reference>
<comment type="function">
    <text evidence="2">Counteracts the endogenous Pycsar antiviral defense system. Phosphodiesterase that enables metal-dependent hydrolysis of host cyclic nucleotide Pycsar defense signals such as cCMP and cUMP.</text>
</comment>
<keyword evidence="6" id="KW-1185">Reference proteome</keyword>
<evidence type="ECO:0000256" key="1">
    <source>
        <dbReference type="ARBA" id="ARBA00034221"/>
    </source>
</evidence>
<comment type="catalytic activity">
    <reaction evidence="3">
        <text>3',5'-cyclic UMP + H2O = UMP + H(+)</text>
        <dbReference type="Rhea" id="RHEA:70575"/>
        <dbReference type="ChEBI" id="CHEBI:15377"/>
        <dbReference type="ChEBI" id="CHEBI:15378"/>
        <dbReference type="ChEBI" id="CHEBI:57865"/>
        <dbReference type="ChEBI" id="CHEBI:184387"/>
    </reaction>
    <physiologicalReaction direction="left-to-right" evidence="3">
        <dbReference type="Rhea" id="RHEA:70576"/>
    </physiologicalReaction>
</comment>
<evidence type="ECO:0000313" key="6">
    <source>
        <dbReference type="Proteomes" id="UP001240171"/>
    </source>
</evidence>
<gene>
    <name evidence="5" type="ORF">Q5741_18840</name>
</gene>
<dbReference type="InterPro" id="IPR036866">
    <property type="entry name" value="RibonucZ/Hydroxyglut_hydro"/>
</dbReference>
<evidence type="ECO:0000259" key="4">
    <source>
        <dbReference type="Pfam" id="PF12706"/>
    </source>
</evidence>
<dbReference type="InterPro" id="IPR001279">
    <property type="entry name" value="Metallo-B-lactamas"/>
</dbReference>
<accession>A0ABT9CGY2</accession>
<protein>
    <submittedName>
        <fullName evidence="5">MBL fold metallo-hydrolase</fullName>
    </submittedName>
</protein>
<evidence type="ECO:0000256" key="3">
    <source>
        <dbReference type="ARBA" id="ARBA00048505"/>
    </source>
</evidence>
<feature type="domain" description="Metallo-beta-lactamase" evidence="4">
    <location>
        <begin position="43"/>
        <end position="193"/>
    </location>
</feature>
<evidence type="ECO:0000256" key="2">
    <source>
        <dbReference type="ARBA" id="ARBA00034301"/>
    </source>
</evidence>